<evidence type="ECO:0000313" key="3">
    <source>
        <dbReference type="EMBL" id="CAA9244869.1"/>
    </source>
</evidence>
<dbReference type="Pfam" id="PF02720">
    <property type="entry name" value="DUF222"/>
    <property type="match status" value="1"/>
</dbReference>
<evidence type="ECO:0000256" key="1">
    <source>
        <dbReference type="SAM" id="MobiDB-lite"/>
    </source>
</evidence>
<feature type="compositionally biased region" description="Basic and acidic residues" evidence="1">
    <location>
        <begin position="553"/>
        <end position="562"/>
    </location>
</feature>
<feature type="domain" description="HNH nuclease" evidence="2">
    <location>
        <begin position="444"/>
        <end position="502"/>
    </location>
</feature>
<feature type="compositionally biased region" description="Acidic residues" evidence="1">
    <location>
        <begin position="302"/>
        <end position="315"/>
    </location>
</feature>
<proteinExistence type="predicted"/>
<reference evidence="3" key="1">
    <citation type="submission" date="2020-02" db="EMBL/GenBank/DDBJ databases">
        <authorList>
            <person name="Meier V. D."/>
        </authorList>
    </citation>
    <scope>NUCLEOTIDE SEQUENCE</scope>
    <source>
        <strain evidence="3">AVDCRST_MAG54</strain>
    </source>
</reference>
<organism evidence="3">
    <name type="scientific">uncultured Actinomycetospora sp</name>
    <dbReference type="NCBI Taxonomy" id="1135996"/>
    <lineage>
        <taxon>Bacteria</taxon>
        <taxon>Bacillati</taxon>
        <taxon>Actinomycetota</taxon>
        <taxon>Actinomycetes</taxon>
        <taxon>Pseudonocardiales</taxon>
        <taxon>Pseudonocardiaceae</taxon>
        <taxon>Actinomycetospora</taxon>
        <taxon>environmental samples</taxon>
    </lineage>
</organism>
<accession>A0A6J4I9G6</accession>
<dbReference type="SMART" id="SM00507">
    <property type="entry name" value="HNHc"/>
    <property type="match status" value="1"/>
</dbReference>
<dbReference type="InterPro" id="IPR003870">
    <property type="entry name" value="DUF222"/>
</dbReference>
<dbReference type="InterPro" id="IPR003615">
    <property type="entry name" value="HNH_nuc"/>
</dbReference>
<feature type="compositionally biased region" description="Basic and acidic residues" evidence="1">
    <location>
        <begin position="254"/>
        <end position="267"/>
    </location>
</feature>
<sequence length="593" mass="64429">MTGIIEHVFDSGWSAVAEEPRASAVPLWSSWTPGPELAAALAASEPVDLADDEGFDAAERLAGWEALAHWATGRLYRETATYTRAREARARGAGRGELASEAVAMEVATLARVAPRTGEIRIHQAAVLVEQLPLTLEALEEGRISLAHARVVIEQVELCDPGTARAVDVELWSRPPRDRTPAQLRDLVRRIVTRLDPDLLRRRPEHARQQRELRYWSDDHGATGVLQLRLPADEARGVYAVIDAAARSAGDPPDGPKRDLGQKRADSARDLVLDGATARRDDSGCCTCATHGEPHSTGSDSDAGEAPDAEADEAGVGDSERSERPAEDAEDAERDAPMPDPDDGDLRAGASRADEPAPTRDPARGLRTGTRSPVRTEVRVTIGWDVLAGLSDRPGELEGHGPIPAPLARRLAADPDAWWRRLFTDPVTGIAAHLDAKRYRPPGSMQEFVRARDVTCAAPGCRVPAARCDLDHVVPYEHHEPGGGAGATRADGLKPGCRRHHRLKTLAGWSAELDPDPEGGSAPVITWTSPSGHRWWVRSPALDPPPWDTDATPLHDETRTEPGESPGDWPPDLDSWRRREADPRPVDPWRRAV</sequence>
<feature type="compositionally biased region" description="Basic and acidic residues" evidence="1">
    <location>
        <begin position="318"/>
        <end position="327"/>
    </location>
</feature>
<evidence type="ECO:0000259" key="2">
    <source>
        <dbReference type="SMART" id="SM00507"/>
    </source>
</evidence>
<dbReference type="CDD" id="cd00085">
    <property type="entry name" value="HNHc"/>
    <property type="match status" value="1"/>
</dbReference>
<feature type="region of interest" description="Disordered" evidence="1">
    <location>
        <begin position="540"/>
        <end position="593"/>
    </location>
</feature>
<feature type="region of interest" description="Disordered" evidence="1">
    <location>
        <begin position="291"/>
        <end position="374"/>
    </location>
</feature>
<feature type="compositionally biased region" description="Basic and acidic residues" evidence="1">
    <location>
        <begin position="574"/>
        <end position="593"/>
    </location>
</feature>
<protein>
    <recommendedName>
        <fullName evidence="2">HNH nuclease domain-containing protein</fullName>
    </recommendedName>
</protein>
<feature type="compositionally biased region" description="Basic and acidic residues" evidence="1">
    <location>
        <begin position="352"/>
        <end position="364"/>
    </location>
</feature>
<dbReference type="EMBL" id="CADCTH010000230">
    <property type="protein sequence ID" value="CAA9244869.1"/>
    <property type="molecule type" value="Genomic_DNA"/>
</dbReference>
<dbReference type="AlphaFoldDB" id="A0A6J4I9G6"/>
<name>A0A6J4I9G6_9PSEU</name>
<feature type="region of interest" description="Disordered" evidence="1">
    <location>
        <begin position="247"/>
        <end position="267"/>
    </location>
</feature>
<gene>
    <name evidence="3" type="ORF">AVDCRST_MAG54-1696</name>
</gene>